<comment type="caution">
    <text evidence="4">The sequence shown here is derived from an EMBL/GenBank/DDBJ whole genome shotgun (WGS) entry which is preliminary data.</text>
</comment>
<feature type="domain" description="HTH psq-type" evidence="3">
    <location>
        <begin position="49"/>
        <end position="84"/>
    </location>
</feature>
<dbReference type="InterPro" id="IPR004875">
    <property type="entry name" value="DDE_SF_endonuclease_dom"/>
</dbReference>
<sequence>MLTDYDMNTPVNDDSTQICANEELEDDTSNGEYQTKPKKIRTQKYTQVQLQLAYEAVLNGTSDYSASRMFGVPRGTLQYRVKNKLSDLAVKSGPKCYLNKSQELALADSLHALANAGFTITTRILKIFAAEYVKANMHQFPEGSPFPAGMPRDTWKSNFLKRHPDLAERMSENWALYGSTSVAPERVPVWFGCVSRYLTEMSLQTVVQNRRQVFTMDEIKLKRAVNIVTCLFGANAHGNLLPPLILYPPTYKLPTQKKQSELKYAVAHQDTELTAGNVLYQWLSRVFQPWLIEENVPRPVILFLDGHRHQMGYLSSQFCHQHQIVPVSLLPSFDHTLRPLNVKLYKAIEKQWRNQLQRSAKAKFTSVEALLEPVLDRLAGTAQSTIRDGFHQSKLFPWNPDGHTADGSQHRQTIVARRQTVDEPQPEKPVIIAAAAQAVEKPVDPTLPLLQRLLESRLSEQQLAEFQARRHDEVWAGPIEQTCLFQVWRDLVDQIDGVKTESEECSDAAQDGSYFEPKLIAVKEEEIGEFSLDIVKEEPRVDFEDL</sequence>
<reference evidence="4 5" key="1">
    <citation type="submission" date="2024-05" db="EMBL/GenBank/DDBJ databases">
        <title>Culex pipiens pipiens assembly and annotation.</title>
        <authorList>
            <person name="Alout H."/>
            <person name="Durand T."/>
        </authorList>
    </citation>
    <scope>NUCLEOTIDE SEQUENCE [LARGE SCALE GENOMIC DNA]</scope>
    <source>
        <strain evidence="4">HA-2024</strain>
        <tissue evidence="4">Whole body</tissue>
    </source>
</reference>
<feature type="domain" description="DDE-1" evidence="2">
    <location>
        <begin position="228"/>
        <end position="361"/>
    </location>
</feature>
<dbReference type="PANTHER" id="PTHR19303">
    <property type="entry name" value="TRANSPOSON"/>
    <property type="match status" value="1"/>
</dbReference>
<protein>
    <recommendedName>
        <fullName evidence="6">HTH psq-type domain-containing protein</fullName>
    </recommendedName>
</protein>
<evidence type="ECO:0000313" key="5">
    <source>
        <dbReference type="Proteomes" id="UP001562425"/>
    </source>
</evidence>
<dbReference type="EMBL" id="JBEHCU010012642">
    <property type="protein sequence ID" value="KAL1375259.1"/>
    <property type="molecule type" value="Genomic_DNA"/>
</dbReference>
<dbReference type="InterPro" id="IPR050863">
    <property type="entry name" value="CenT-Element_Derived"/>
</dbReference>
<dbReference type="AlphaFoldDB" id="A0ABD1CFU4"/>
<organism evidence="4 5">
    <name type="scientific">Culex pipiens pipiens</name>
    <name type="common">Northern house mosquito</name>
    <dbReference type="NCBI Taxonomy" id="38569"/>
    <lineage>
        <taxon>Eukaryota</taxon>
        <taxon>Metazoa</taxon>
        <taxon>Ecdysozoa</taxon>
        <taxon>Arthropoda</taxon>
        <taxon>Hexapoda</taxon>
        <taxon>Insecta</taxon>
        <taxon>Pterygota</taxon>
        <taxon>Neoptera</taxon>
        <taxon>Endopterygota</taxon>
        <taxon>Diptera</taxon>
        <taxon>Nematocera</taxon>
        <taxon>Culicoidea</taxon>
        <taxon>Culicidae</taxon>
        <taxon>Culicinae</taxon>
        <taxon>Culicini</taxon>
        <taxon>Culex</taxon>
        <taxon>Culex</taxon>
    </lineage>
</organism>
<dbReference type="GO" id="GO:0005634">
    <property type="term" value="C:nucleus"/>
    <property type="evidence" value="ECO:0007669"/>
    <property type="project" value="UniProtKB-SubCell"/>
</dbReference>
<evidence type="ECO:0000259" key="3">
    <source>
        <dbReference type="Pfam" id="PF05225"/>
    </source>
</evidence>
<dbReference type="SUPFAM" id="SSF46689">
    <property type="entry name" value="Homeodomain-like"/>
    <property type="match status" value="1"/>
</dbReference>
<accession>A0ABD1CFU4</accession>
<evidence type="ECO:0000313" key="4">
    <source>
        <dbReference type="EMBL" id="KAL1375259.1"/>
    </source>
</evidence>
<proteinExistence type="predicted"/>
<comment type="subcellular location">
    <subcellularLocation>
        <location evidence="1">Nucleus</location>
    </subcellularLocation>
</comment>
<dbReference type="InterPro" id="IPR007889">
    <property type="entry name" value="HTH_Psq"/>
</dbReference>
<dbReference type="Pfam" id="PF03184">
    <property type="entry name" value="DDE_1"/>
    <property type="match status" value="1"/>
</dbReference>
<dbReference type="Pfam" id="PF05225">
    <property type="entry name" value="HTH_psq"/>
    <property type="match status" value="1"/>
</dbReference>
<gene>
    <name evidence="4" type="ORF">pipiens_017594</name>
</gene>
<evidence type="ECO:0000259" key="2">
    <source>
        <dbReference type="Pfam" id="PF03184"/>
    </source>
</evidence>
<name>A0ABD1CFU4_CULPP</name>
<evidence type="ECO:0008006" key="6">
    <source>
        <dbReference type="Google" id="ProtNLM"/>
    </source>
</evidence>
<dbReference type="Proteomes" id="UP001562425">
    <property type="component" value="Unassembled WGS sequence"/>
</dbReference>
<dbReference type="PANTHER" id="PTHR19303:SF57">
    <property type="entry name" value="HTH CENPB-TYPE DOMAIN-CONTAINING PROTEIN"/>
    <property type="match status" value="1"/>
</dbReference>
<dbReference type="InterPro" id="IPR009057">
    <property type="entry name" value="Homeodomain-like_sf"/>
</dbReference>
<dbReference type="Gene3D" id="1.10.10.60">
    <property type="entry name" value="Homeodomain-like"/>
    <property type="match status" value="1"/>
</dbReference>
<keyword evidence="5" id="KW-1185">Reference proteome</keyword>
<evidence type="ECO:0000256" key="1">
    <source>
        <dbReference type="ARBA" id="ARBA00004123"/>
    </source>
</evidence>